<reference evidence="1" key="1">
    <citation type="journal article" date="2012" name="PLoS ONE">
        <title>Gene sets for utilization of primary and secondary nutrition supplies in the distal gut of endangered iberian lynx.</title>
        <authorList>
            <person name="Alcaide M."/>
            <person name="Messina E."/>
            <person name="Richter M."/>
            <person name="Bargiela R."/>
            <person name="Peplies J."/>
            <person name="Huws S.A."/>
            <person name="Newbold C.J."/>
            <person name="Golyshin P.N."/>
            <person name="Simon M.A."/>
            <person name="Lopez G."/>
            <person name="Yakimov M.M."/>
            <person name="Ferrer M."/>
        </authorList>
    </citation>
    <scope>NUCLEOTIDE SEQUENCE</scope>
</reference>
<protein>
    <submittedName>
        <fullName evidence="1">Uncharacterized protein</fullName>
    </submittedName>
</protein>
<dbReference type="AlphaFoldDB" id="J9BZX5"/>
<name>J9BZX5_9ZZZZ</name>
<comment type="caution">
    <text evidence="1">The sequence shown here is derived from an EMBL/GenBank/DDBJ whole genome shotgun (WGS) entry which is preliminary data.</text>
</comment>
<organism evidence="1">
    <name type="scientific">gut metagenome</name>
    <dbReference type="NCBI Taxonomy" id="749906"/>
    <lineage>
        <taxon>unclassified sequences</taxon>
        <taxon>metagenomes</taxon>
        <taxon>organismal metagenomes</taxon>
    </lineage>
</organism>
<proteinExistence type="predicted"/>
<gene>
    <name evidence="1" type="ORF">EVA_18808</name>
</gene>
<sequence length="20" mass="2112">ISQSSVIGVYGEGFDKLKGK</sequence>
<dbReference type="EMBL" id="AMCI01007173">
    <property type="protein sequence ID" value="EJW93085.1"/>
    <property type="molecule type" value="Genomic_DNA"/>
</dbReference>
<accession>J9BZX5</accession>
<evidence type="ECO:0000313" key="1">
    <source>
        <dbReference type="EMBL" id="EJW93085.1"/>
    </source>
</evidence>
<feature type="non-terminal residue" evidence="1">
    <location>
        <position position="1"/>
    </location>
</feature>